<dbReference type="EMBL" id="KN833687">
    <property type="protein sequence ID" value="KIK30293.1"/>
    <property type="molecule type" value="Genomic_DNA"/>
</dbReference>
<evidence type="ECO:0000313" key="3">
    <source>
        <dbReference type="Proteomes" id="UP000054018"/>
    </source>
</evidence>
<evidence type="ECO:0000259" key="1">
    <source>
        <dbReference type="Pfam" id="PF06985"/>
    </source>
</evidence>
<dbReference type="PANTHER" id="PTHR10622:SF10">
    <property type="entry name" value="HET DOMAIN-CONTAINING PROTEIN"/>
    <property type="match status" value="1"/>
</dbReference>
<dbReference type="AlphaFoldDB" id="A0A0D0ADW6"/>
<feature type="non-terminal residue" evidence="2">
    <location>
        <position position="1"/>
    </location>
</feature>
<evidence type="ECO:0000313" key="2">
    <source>
        <dbReference type="EMBL" id="KIK30293.1"/>
    </source>
</evidence>
<reference evidence="3" key="2">
    <citation type="submission" date="2015-01" db="EMBL/GenBank/DDBJ databases">
        <title>Evolutionary Origins and Diversification of the Mycorrhizal Mutualists.</title>
        <authorList>
            <consortium name="DOE Joint Genome Institute"/>
            <consortium name="Mycorrhizal Genomics Consortium"/>
            <person name="Kohler A."/>
            <person name="Kuo A."/>
            <person name="Nagy L.G."/>
            <person name="Floudas D."/>
            <person name="Copeland A."/>
            <person name="Barry K.W."/>
            <person name="Cichocki N."/>
            <person name="Veneault-Fourrey C."/>
            <person name="LaButti K."/>
            <person name="Lindquist E.A."/>
            <person name="Lipzen A."/>
            <person name="Lundell T."/>
            <person name="Morin E."/>
            <person name="Murat C."/>
            <person name="Riley R."/>
            <person name="Ohm R."/>
            <person name="Sun H."/>
            <person name="Tunlid A."/>
            <person name="Henrissat B."/>
            <person name="Grigoriev I.V."/>
            <person name="Hibbett D.S."/>
            <person name="Martin F."/>
        </authorList>
    </citation>
    <scope>NUCLEOTIDE SEQUENCE [LARGE SCALE GENOMIC DNA]</scope>
    <source>
        <strain evidence="3">441</strain>
    </source>
</reference>
<name>A0A0D0ADW6_9AGAM</name>
<protein>
    <recommendedName>
        <fullName evidence="1">Heterokaryon incompatibility domain-containing protein</fullName>
    </recommendedName>
</protein>
<reference evidence="2 3" key="1">
    <citation type="submission" date="2014-04" db="EMBL/GenBank/DDBJ databases">
        <authorList>
            <consortium name="DOE Joint Genome Institute"/>
            <person name="Kuo A."/>
            <person name="Kohler A."/>
            <person name="Costa M.D."/>
            <person name="Nagy L.G."/>
            <person name="Floudas D."/>
            <person name="Copeland A."/>
            <person name="Barry K.W."/>
            <person name="Cichocki N."/>
            <person name="Veneault-Fourrey C."/>
            <person name="LaButti K."/>
            <person name="Lindquist E.A."/>
            <person name="Lipzen A."/>
            <person name="Lundell T."/>
            <person name="Morin E."/>
            <person name="Murat C."/>
            <person name="Sun H."/>
            <person name="Tunlid A."/>
            <person name="Henrissat B."/>
            <person name="Grigoriev I.V."/>
            <person name="Hibbett D.S."/>
            <person name="Martin F."/>
            <person name="Nordberg H.P."/>
            <person name="Cantor M.N."/>
            <person name="Hua S.X."/>
        </authorList>
    </citation>
    <scope>NUCLEOTIDE SEQUENCE [LARGE SCALE GENOMIC DNA]</scope>
    <source>
        <strain evidence="2 3">441</strain>
    </source>
</reference>
<accession>A0A0D0ADW6</accession>
<dbReference type="HOGENOM" id="CLU_000288_138_5_1"/>
<dbReference type="STRING" id="765257.A0A0D0ADW6"/>
<dbReference type="OrthoDB" id="2727312at2759"/>
<proteinExistence type="predicted"/>
<sequence length="101" mass="11966">IVKSCQQAENDGLEWLWVDTFCVDKRNSTELPEALNSMFRWYEDSKRCYAYLHDVDVFPTTPDHETFSAFNGWPEWGWTLQELIGPTDLQFLQQGLAIYRR</sequence>
<organism evidence="2 3">
    <name type="scientific">Pisolithus microcarpus 441</name>
    <dbReference type="NCBI Taxonomy" id="765257"/>
    <lineage>
        <taxon>Eukaryota</taxon>
        <taxon>Fungi</taxon>
        <taxon>Dikarya</taxon>
        <taxon>Basidiomycota</taxon>
        <taxon>Agaricomycotina</taxon>
        <taxon>Agaricomycetes</taxon>
        <taxon>Agaricomycetidae</taxon>
        <taxon>Boletales</taxon>
        <taxon>Sclerodermatineae</taxon>
        <taxon>Pisolithaceae</taxon>
        <taxon>Pisolithus</taxon>
    </lineage>
</organism>
<dbReference type="Pfam" id="PF06985">
    <property type="entry name" value="HET"/>
    <property type="match status" value="1"/>
</dbReference>
<dbReference type="Proteomes" id="UP000054018">
    <property type="component" value="Unassembled WGS sequence"/>
</dbReference>
<keyword evidence="3" id="KW-1185">Reference proteome</keyword>
<dbReference type="InterPro" id="IPR010730">
    <property type="entry name" value="HET"/>
</dbReference>
<dbReference type="PANTHER" id="PTHR10622">
    <property type="entry name" value="HET DOMAIN-CONTAINING PROTEIN"/>
    <property type="match status" value="1"/>
</dbReference>
<feature type="domain" description="Heterokaryon incompatibility" evidence="1">
    <location>
        <begin position="5"/>
        <end position="56"/>
    </location>
</feature>
<gene>
    <name evidence="2" type="ORF">PISMIDRAFT_671479</name>
</gene>